<dbReference type="NCBIfam" id="NF041926">
    <property type="entry name" value="QatD"/>
    <property type="match status" value="1"/>
</dbReference>
<dbReference type="InterPro" id="IPR032466">
    <property type="entry name" value="Metal_Hydrolase"/>
</dbReference>
<dbReference type="Pfam" id="PF01026">
    <property type="entry name" value="TatD_DNase"/>
    <property type="match status" value="1"/>
</dbReference>
<keyword evidence="2 4" id="KW-0378">Hydrolase</keyword>
<dbReference type="SMR" id="A0A377PFG6"/>
<dbReference type="RefSeq" id="WP_038416546.1">
    <property type="nucleotide sequence ID" value="NZ_CP139992.1"/>
</dbReference>
<evidence type="ECO:0000256" key="3">
    <source>
        <dbReference type="PIRSR" id="PIRSR005902-1"/>
    </source>
</evidence>
<evidence type="ECO:0000313" key="4">
    <source>
        <dbReference type="EMBL" id="STQ79096.1"/>
    </source>
</evidence>
<dbReference type="AlphaFoldDB" id="A0A377PFG6"/>
<dbReference type="PANTHER" id="PTHR46124">
    <property type="entry name" value="D-AMINOACYL-TRNA DEACYLASE"/>
    <property type="match status" value="1"/>
</dbReference>
<comment type="similarity">
    <text evidence="1">Belongs to the metallo-dependent hydrolases superfamily. TatD-type hydrolase family.</text>
</comment>
<dbReference type="SUPFAM" id="SSF51556">
    <property type="entry name" value="Metallo-dependent hydrolases"/>
    <property type="match status" value="1"/>
</dbReference>
<dbReference type="GO" id="GO:0046872">
    <property type="term" value="F:metal ion binding"/>
    <property type="evidence" value="ECO:0007669"/>
    <property type="project" value="UniProtKB-KW"/>
</dbReference>
<dbReference type="EMBL" id="UGHP01000001">
    <property type="protein sequence ID" value="STQ79096.1"/>
    <property type="molecule type" value="Genomic_DNA"/>
</dbReference>
<keyword evidence="3" id="KW-0479">Metal-binding</keyword>
<protein>
    <submittedName>
        <fullName evidence="4">Uncharacterized deoxyribonuclease YjjV</fullName>
        <ecNumber evidence="4">3.1.21.-</ecNumber>
    </submittedName>
</protein>
<feature type="binding site" evidence="3">
    <location>
        <position position="18"/>
    </location>
    <ligand>
        <name>a divalent metal cation</name>
        <dbReference type="ChEBI" id="CHEBI:60240"/>
        <label>1</label>
    </ligand>
</feature>
<proteinExistence type="inferred from homology"/>
<dbReference type="InterPro" id="IPR018228">
    <property type="entry name" value="DNase_TatD-rel_CS"/>
</dbReference>
<evidence type="ECO:0000256" key="2">
    <source>
        <dbReference type="ARBA" id="ARBA00022801"/>
    </source>
</evidence>
<accession>A0A377PFG6</accession>
<dbReference type="Proteomes" id="UP000254821">
    <property type="component" value="Unassembled WGS sequence"/>
</dbReference>
<feature type="binding site" evidence="3">
    <location>
        <position position="133"/>
    </location>
    <ligand>
        <name>a divalent metal cation</name>
        <dbReference type="ChEBI" id="CHEBI:60240"/>
        <label>2</label>
    </ligand>
</feature>
<feature type="binding site" evidence="3">
    <location>
        <position position="95"/>
    </location>
    <ligand>
        <name>a divalent metal cation</name>
        <dbReference type="ChEBI" id="CHEBI:60240"/>
        <label>1</label>
    </ligand>
</feature>
<feature type="binding site" evidence="3">
    <location>
        <position position="159"/>
    </location>
    <ligand>
        <name>a divalent metal cation</name>
        <dbReference type="ChEBI" id="CHEBI:60240"/>
        <label>2</label>
    </ligand>
</feature>
<dbReference type="InterPro" id="IPR049677">
    <property type="entry name" value="QatD"/>
</dbReference>
<dbReference type="CDD" id="cd01310">
    <property type="entry name" value="TatD_DNAse"/>
    <property type="match status" value="1"/>
</dbReference>
<dbReference type="PIRSF" id="PIRSF005902">
    <property type="entry name" value="DNase_TatD"/>
    <property type="match status" value="1"/>
</dbReference>
<organism evidence="4 5">
    <name type="scientific">Hafnia alvei</name>
    <dbReference type="NCBI Taxonomy" id="569"/>
    <lineage>
        <taxon>Bacteria</taxon>
        <taxon>Pseudomonadati</taxon>
        <taxon>Pseudomonadota</taxon>
        <taxon>Gammaproteobacteria</taxon>
        <taxon>Enterobacterales</taxon>
        <taxon>Hafniaceae</taxon>
        <taxon>Hafnia</taxon>
    </lineage>
</organism>
<dbReference type="InterPro" id="IPR001130">
    <property type="entry name" value="TatD-like"/>
</dbReference>
<dbReference type="GO" id="GO:0016788">
    <property type="term" value="F:hydrolase activity, acting on ester bonds"/>
    <property type="evidence" value="ECO:0007669"/>
    <property type="project" value="InterPro"/>
</dbReference>
<name>A0A377PFG6_HAFAL</name>
<feature type="binding site" evidence="3">
    <location>
        <position position="16"/>
    </location>
    <ligand>
        <name>a divalent metal cation</name>
        <dbReference type="ChEBI" id="CHEBI:60240"/>
        <label>1</label>
    </ligand>
</feature>
<evidence type="ECO:0000256" key="1">
    <source>
        <dbReference type="ARBA" id="ARBA00009275"/>
    </source>
</evidence>
<evidence type="ECO:0000313" key="5">
    <source>
        <dbReference type="Proteomes" id="UP000254821"/>
    </source>
</evidence>
<dbReference type="PROSITE" id="PS01091">
    <property type="entry name" value="TATD_3"/>
    <property type="match status" value="1"/>
</dbReference>
<dbReference type="EC" id="3.1.21.-" evidence="4"/>
<feature type="binding site" evidence="3">
    <location>
        <position position="207"/>
    </location>
    <ligand>
        <name>a divalent metal cation</name>
        <dbReference type="ChEBI" id="CHEBI:60240"/>
        <label>1</label>
    </ligand>
</feature>
<sequence length="263" mass="30073">MKLAGQKPAPQWVDFHCHLDLYPNHSALIRECDISRVATLAVTTTPKAWMRNRELTSDSPYVRVALGLHPQLIAEREHEIALLEHYLPSARYVGEIGLDASPRFYRSFEAQERIFSRILNACFEQGDKILSIHSVRAAAKVLGHLENTRLTENCKAVLHWFTGSISEARRAVELGCYFSINEEMLRSPKHRKLVSFLPFERILTETDGPFVFHEEKAIHPRDVQRTVHEIAQIHHVSDTDAAMRILYNLRSLVTNSSHSENSS</sequence>
<reference evidence="4 5" key="1">
    <citation type="submission" date="2018-06" db="EMBL/GenBank/DDBJ databases">
        <authorList>
            <consortium name="Pathogen Informatics"/>
            <person name="Doyle S."/>
        </authorList>
    </citation>
    <scope>NUCLEOTIDE SEQUENCE [LARGE SCALE GENOMIC DNA]</scope>
    <source>
        <strain evidence="4 5">NCTC8105</strain>
    </source>
</reference>
<dbReference type="Gene3D" id="3.20.20.140">
    <property type="entry name" value="Metal-dependent hydrolases"/>
    <property type="match status" value="1"/>
</dbReference>
<gene>
    <name evidence="4" type="primary">yjjV_2</name>
    <name evidence="4" type="ORF">NCTC8105_01155</name>
</gene>
<dbReference type="PANTHER" id="PTHR46124:SF2">
    <property type="entry name" value="D-AMINOACYL-TRNA DEACYLASE"/>
    <property type="match status" value="1"/>
</dbReference>